<sequence>MLESSTIPGLEQQLKRTVKYTSIVVAVVAVAMVVDLHNAVYKGFFIGTLISLQNSIFLSRRIKKVSAIKHVGKAISYMRRGFYIRLILIIATLWLSSRIPGVSVNAAAVGLFVAPTLSIADFLITLVKEHHLSKGYRISSSSRTSNKKLNSEGGENA</sequence>
<dbReference type="InterPro" id="IPR005598">
    <property type="entry name" value="ATP_synth_I"/>
</dbReference>
<evidence type="ECO:0000256" key="5">
    <source>
        <dbReference type="ARBA" id="ARBA00023136"/>
    </source>
</evidence>
<dbReference type="Proteomes" id="UP000009226">
    <property type="component" value="Chromosome"/>
</dbReference>
<evidence type="ECO:0000256" key="7">
    <source>
        <dbReference type="SAM" id="Phobius"/>
    </source>
</evidence>
<feature type="transmembrane region" description="Helical" evidence="7">
    <location>
        <begin position="82"/>
        <end position="100"/>
    </location>
</feature>
<dbReference type="AlphaFoldDB" id="F6B5M2"/>
<dbReference type="KEGG" id="dca:Desca_2636"/>
<comment type="subcellular location">
    <subcellularLocation>
        <location evidence="1">Cell membrane</location>
        <topology evidence="1">Multi-pass membrane protein</topology>
    </subcellularLocation>
</comment>
<dbReference type="RefSeq" id="WP_013810860.1">
    <property type="nucleotide sequence ID" value="NC_015565.1"/>
</dbReference>
<dbReference type="Pfam" id="PF03899">
    <property type="entry name" value="ATP-synt_I"/>
    <property type="match status" value="1"/>
</dbReference>
<keyword evidence="3 7" id="KW-0812">Transmembrane</keyword>
<protein>
    <recommendedName>
        <fullName evidence="10">ATP synthase I</fullName>
    </recommendedName>
</protein>
<gene>
    <name evidence="8" type="ordered locus">Desca_2636</name>
</gene>
<keyword evidence="4 7" id="KW-1133">Transmembrane helix</keyword>
<organism evidence="8 9">
    <name type="scientific">Desulfotomaculum nigrificans (strain DSM 14880 / VKM B-2319 / CO-1-SRB)</name>
    <name type="common">Desulfotomaculum carboxydivorans</name>
    <dbReference type="NCBI Taxonomy" id="868595"/>
    <lineage>
        <taxon>Bacteria</taxon>
        <taxon>Bacillati</taxon>
        <taxon>Bacillota</taxon>
        <taxon>Clostridia</taxon>
        <taxon>Eubacteriales</taxon>
        <taxon>Desulfotomaculaceae</taxon>
        <taxon>Desulfotomaculum</taxon>
    </lineage>
</organism>
<evidence type="ECO:0000256" key="3">
    <source>
        <dbReference type="ARBA" id="ARBA00022692"/>
    </source>
</evidence>
<evidence type="ECO:0008006" key="10">
    <source>
        <dbReference type="Google" id="ProtNLM"/>
    </source>
</evidence>
<evidence type="ECO:0000256" key="1">
    <source>
        <dbReference type="ARBA" id="ARBA00004651"/>
    </source>
</evidence>
<evidence type="ECO:0000256" key="4">
    <source>
        <dbReference type="ARBA" id="ARBA00022989"/>
    </source>
</evidence>
<evidence type="ECO:0000313" key="8">
    <source>
        <dbReference type="EMBL" id="AEF95454.1"/>
    </source>
</evidence>
<feature type="transmembrane region" description="Helical" evidence="7">
    <location>
        <begin position="106"/>
        <end position="127"/>
    </location>
</feature>
<accession>F6B5M2</accession>
<evidence type="ECO:0000256" key="2">
    <source>
        <dbReference type="ARBA" id="ARBA00022475"/>
    </source>
</evidence>
<feature type="compositionally biased region" description="Polar residues" evidence="6">
    <location>
        <begin position="138"/>
        <end position="148"/>
    </location>
</feature>
<feature type="region of interest" description="Disordered" evidence="6">
    <location>
        <begin position="138"/>
        <end position="157"/>
    </location>
</feature>
<keyword evidence="2" id="KW-1003">Cell membrane</keyword>
<keyword evidence="5 7" id="KW-0472">Membrane</keyword>
<feature type="transmembrane region" description="Helical" evidence="7">
    <location>
        <begin position="20"/>
        <end position="37"/>
    </location>
</feature>
<dbReference type="HOGENOM" id="CLU_1719432_0_0_9"/>
<evidence type="ECO:0000256" key="6">
    <source>
        <dbReference type="SAM" id="MobiDB-lite"/>
    </source>
</evidence>
<name>F6B5M2_DESCC</name>
<evidence type="ECO:0000313" key="9">
    <source>
        <dbReference type="Proteomes" id="UP000009226"/>
    </source>
</evidence>
<keyword evidence="9" id="KW-1185">Reference proteome</keyword>
<dbReference type="STRING" id="868595.Desca_2636"/>
<feature type="transmembrane region" description="Helical" evidence="7">
    <location>
        <begin position="43"/>
        <end position="62"/>
    </location>
</feature>
<dbReference type="EMBL" id="CP002736">
    <property type="protein sequence ID" value="AEF95454.1"/>
    <property type="molecule type" value="Genomic_DNA"/>
</dbReference>
<dbReference type="GO" id="GO:0005886">
    <property type="term" value="C:plasma membrane"/>
    <property type="evidence" value="ECO:0007669"/>
    <property type="project" value="UniProtKB-SubCell"/>
</dbReference>
<proteinExistence type="predicted"/>
<reference evidence="8" key="1">
    <citation type="submission" date="2011-05" db="EMBL/GenBank/DDBJ databases">
        <title>Complete sequence of Desulfotomaculum carboxydivorans CO-1-SRB.</title>
        <authorList>
            <consortium name="US DOE Joint Genome Institute"/>
            <person name="Lucas S."/>
            <person name="Han J."/>
            <person name="Lapidus A."/>
            <person name="Cheng J.-F."/>
            <person name="Goodwin L."/>
            <person name="Pitluck S."/>
            <person name="Peters L."/>
            <person name="Mikhailova N."/>
            <person name="Lu M."/>
            <person name="Han C."/>
            <person name="Tapia R."/>
            <person name="Land M."/>
            <person name="Hauser L."/>
            <person name="Kyrpides N."/>
            <person name="Ivanova N."/>
            <person name="Pagani I."/>
            <person name="Stams A."/>
            <person name="Plugge C."/>
            <person name="Muyzer G."/>
            <person name="Kuever J."/>
            <person name="Parshina S."/>
            <person name="Ivanova A."/>
            <person name="Nazina T."/>
            <person name="Woyke T."/>
        </authorList>
    </citation>
    <scope>NUCLEOTIDE SEQUENCE [LARGE SCALE GENOMIC DNA]</scope>
    <source>
        <strain evidence="8">CO-1-SRB</strain>
    </source>
</reference>